<keyword evidence="1 3" id="KW-0328">Glycosyltransferase</keyword>
<dbReference type="RefSeq" id="WP_184176568.1">
    <property type="nucleotide sequence ID" value="NZ_JACHGF010000007.1"/>
</dbReference>
<evidence type="ECO:0000256" key="1">
    <source>
        <dbReference type="ARBA" id="ARBA00022676"/>
    </source>
</evidence>
<dbReference type="InterPro" id="IPR051199">
    <property type="entry name" value="LPS_LOS_Heptosyltrfase"/>
</dbReference>
<sequence length="351" mass="40507">MPLQRFVALWTHRYHKYSHIFRAHRLAYQAWIYFIIKKKQLPQGTRLVAIVRTEHFGDIVAAEPLSRYLRSLHPHDHLVWFVKPVFRELVDVNPHLDETFAEYCVTQRRVLLQTGVFDKVYPLQFRNNDHCPRCQVFMDNPISDAAGVNVHTYFNFGHLLQVFALTGGINMPLPPETDDQPRVYLQEKHRQKVDDLALSQPFIVLHTQSNFAPKDWPINKWQQLVHWLLDKYPYQVVEIGLRSNLGLEHPRYQNLCGKLSILETAEVIRRAAYFIGLDSGPSHLANATGTFGFILMGSLNEFPVYNPYSGRYGREEQCVLIRELGVPCAGLSLERVQRPIEAVLGAGEPQA</sequence>
<organism evidence="3 4">
    <name type="scientific">Rhabdobacter roseus</name>
    <dbReference type="NCBI Taxonomy" id="1655419"/>
    <lineage>
        <taxon>Bacteria</taxon>
        <taxon>Pseudomonadati</taxon>
        <taxon>Bacteroidota</taxon>
        <taxon>Cytophagia</taxon>
        <taxon>Cytophagales</taxon>
        <taxon>Cytophagaceae</taxon>
        <taxon>Rhabdobacter</taxon>
    </lineage>
</organism>
<name>A0A840TSR9_9BACT</name>
<dbReference type="EC" id="2.4.-.-" evidence="3"/>
<dbReference type="GO" id="GO:0008713">
    <property type="term" value="F:ADP-heptose-lipopolysaccharide heptosyltransferase activity"/>
    <property type="evidence" value="ECO:0007669"/>
    <property type="project" value="TreeGrafter"/>
</dbReference>
<evidence type="ECO:0000313" key="4">
    <source>
        <dbReference type="Proteomes" id="UP000557307"/>
    </source>
</evidence>
<dbReference type="Pfam" id="PF01075">
    <property type="entry name" value="Glyco_transf_9"/>
    <property type="match status" value="1"/>
</dbReference>
<dbReference type="GO" id="GO:0009244">
    <property type="term" value="P:lipopolysaccharide core region biosynthetic process"/>
    <property type="evidence" value="ECO:0007669"/>
    <property type="project" value="TreeGrafter"/>
</dbReference>
<dbReference type="PANTHER" id="PTHR30160:SF1">
    <property type="entry name" value="LIPOPOLYSACCHARIDE 1,2-N-ACETYLGLUCOSAMINETRANSFERASE-RELATED"/>
    <property type="match status" value="1"/>
</dbReference>
<dbReference type="PANTHER" id="PTHR30160">
    <property type="entry name" value="TETRAACYLDISACCHARIDE 4'-KINASE-RELATED"/>
    <property type="match status" value="1"/>
</dbReference>
<dbReference type="SUPFAM" id="SSF53756">
    <property type="entry name" value="UDP-Glycosyltransferase/glycogen phosphorylase"/>
    <property type="match status" value="1"/>
</dbReference>
<keyword evidence="2 3" id="KW-0808">Transferase</keyword>
<reference evidence="3 4" key="1">
    <citation type="submission" date="2020-08" db="EMBL/GenBank/DDBJ databases">
        <title>Genomic Encyclopedia of Type Strains, Phase IV (KMG-IV): sequencing the most valuable type-strain genomes for metagenomic binning, comparative biology and taxonomic classification.</title>
        <authorList>
            <person name="Goeker M."/>
        </authorList>
    </citation>
    <scope>NUCLEOTIDE SEQUENCE [LARGE SCALE GENOMIC DNA]</scope>
    <source>
        <strain evidence="3 4">DSM 105074</strain>
    </source>
</reference>
<evidence type="ECO:0000313" key="3">
    <source>
        <dbReference type="EMBL" id="MBB5285935.1"/>
    </source>
</evidence>
<gene>
    <name evidence="3" type="ORF">HNQ92_004095</name>
</gene>
<dbReference type="CDD" id="cd03789">
    <property type="entry name" value="GT9_LPS_heptosyltransferase"/>
    <property type="match status" value="1"/>
</dbReference>
<protein>
    <submittedName>
        <fullName evidence="3">Heptosyltransferase-3</fullName>
        <ecNumber evidence="3">2.4.-.-</ecNumber>
    </submittedName>
</protein>
<accession>A0A840TSR9</accession>
<proteinExistence type="predicted"/>
<dbReference type="InterPro" id="IPR002201">
    <property type="entry name" value="Glyco_trans_9"/>
</dbReference>
<dbReference type="EMBL" id="JACHGF010000007">
    <property type="protein sequence ID" value="MBB5285935.1"/>
    <property type="molecule type" value="Genomic_DNA"/>
</dbReference>
<dbReference type="Proteomes" id="UP000557307">
    <property type="component" value="Unassembled WGS sequence"/>
</dbReference>
<dbReference type="GO" id="GO:0005829">
    <property type="term" value="C:cytosol"/>
    <property type="evidence" value="ECO:0007669"/>
    <property type="project" value="TreeGrafter"/>
</dbReference>
<keyword evidence="4" id="KW-1185">Reference proteome</keyword>
<comment type="caution">
    <text evidence="3">The sequence shown here is derived from an EMBL/GenBank/DDBJ whole genome shotgun (WGS) entry which is preliminary data.</text>
</comment>
<evidence type="ECO:0000256" key="2">
    <source>
        <dbReference type="ARBA" id="ARBA00022679"/>
    </source>
</evidence>
<dbReference type="Gene3D" id="3.40.50.2000">
    <property type="entry name" value="Glycogen Phosphorylase B"/>
    <property type="match status" value="2"/>
</dbReference>
<dbReference type="AlphaFoldDB" id="A0A840TSR9"/>